<dbReference type="Pfam" id="PF00072">
    <property type="entry name" value="Response_reg"/>
    <property type="match status" value="1"/>
</dbReference>
<keyword evidence="1" id="KW-0378">Hydrolase</keyword>
<dbReference type="EMBL" id="JAPUBN010000017">
    <property type="protein sequence ID" value="MCZ2722195.1"/>
    <property type="molecule type" value="Genomic_DNA"/>
</dbReference>
<dbReference type="Pfam" id="PF07228">
    <property type="entry name" value="SpoIIE"/>
    <property type="match status" value="1"/>
</dbReference>
<dbReference type="SUPFAM" id="SSF81606">
    <property type="entry name" value="PP2C-like"/>
    <property type="match status" value="1"/>
</dbReference>
<name>A0ABT4JV19_9GAMM</name>
<dbReference type="InterPro" id="IPR052016">
    <property type="entry name" value="Bact_Sigma-Reg"/>
</dbReference>
<dbReference type="CDD" id="cd00156">
    <property type="entry name" value="REC"/>
    <property type="match status" value="1"/>
</dbReference>
<dbReference type="PANTHER" id="PTHR43156">
    <property type="entry name" value="STAGE II SPORULATION PROTEIN E-RELATED"/>
    <property type="match status" value="1"/>
</dbReference>
<dbReference type="Proteomes" id="UP001149719">
    <property type="component" value="Unassembled WGS sequence"/>
</dbReference>
<evidence type="ECO:0000259" key="3">
    <source>
        <dbReference type="PROSITE" id="PS50110"/>
    </source>
</evidence>
<evidence type="ECO:0000256" key="1">
    <source>
        <dbReference type="ARBA" id="ARBA00022801"/>
    </source>
</evidence>
<keyword evidence="2" id="KW-0597">Phosphoprotein</keyword>
<protein>
    <submittedName>
        <fullName evidence="4">Fused response regulator/phosphatase</fullName>
    </submittedName>
</protein>
<dbReference type="SUPFAM" id="SSF52172">
    <property type="entry name" value="CheY-like"/>
    <property type="match status" value="1"/>
</dbReference>
<dbReference type="Gene3D" id="3.40.50.2300">
    <property type="match status" value="1"/>
</dbReference>
<dbReference type="SMART" id="SM00331">
    <property type="entry name" value="PP2C_SIG"/>
    <property type="match status" value="1"/>
</dbReference>
<comment type="caution">
    <text evidence="4">The sequence shown here is derived from an EMBL/GenBank/DDBJ whole genome shotgun (WGS) entry which is preliminary data.</text>
</comment>
<dbReference type="SMART" id="SM00448">
    <property type="entry name" value="REC"/>
    <property type="match status" value="1"/>
</dbReference>
<feature type="modified residue" description="4-aspartylphosphate" evidence="2">
    <location>
        <position position="51"/>
    </location>
</feature>
<evidence type="ECO:0000313" key="5">
    <source>
        <dbReference type="Proteomes" id="UP001149719"/>
    </source>
</evidence>
<dbReference type="RefSeq" id="WP_269125635.1">
    <property type="nucleotide sequence ID" value="NZ_JAPUBN010000017.1"/>
</dbReference>
<dbReference type="InterPro" id="IPR001789">
    <property type="entry name" value="Sig_transdc_resp-reg_receiver"/>
</dbReference>
<dbReference type="InterPro" id="IPR001932">
    <property type="entry name" value="PPM-type_phosphatase-like_dom"/>
</dbReference>
<evidence type="ECO:0000313" key="4">
    <source>
        <dbReference type="EMBL" id="MCZ2722195.1"/>
    </source>
</evidence>
<proteinExistence type="predicted"/>
<dbReference type="Gene3D" id="3.60.40.10">
    <property type="entry name" value="PPM-type phosphatase domain"/>
    <property type="match status" value="1"/>
</dbReference>
<dbReference type="InterPro" id="IPR011006">
    <property type="entry name" value="CheY-like_superfamily"/>
</dbReference>
<gene>
    <name evidence="4" type="ORF">O1D97_11240</name>
</gene>
<dbReference type="PROSITE" id="PS50110">
    <property type="entry name" value="RESPONSE_REGULATORY"/>
    <property type="match status" value="1"/>
</dbReference>
<dbReference type="PANTHER" id="PTHR43156:SF2">
    <property type="entry name" value="STAGE II SPORULATION PROTEIN E"/>
    <property type="match status" value="1"/>
</dbReference>
<sequence>MKLLIIDSQPVYQEIVSWCAETKGLTSYVASNFAAGWDAFQKLEPSIVVIDSIINGGSAFKLVEMIKVAAGERFCPVIFLSSNLDDFTMNHCFRAGGDDFIPKPFNEVLFNTRLSTHVKHVLVVEELYKKNHDLMFYHKKTEIEHKMAKQVLNHAQRHNDGDDGNLQVTRLSATSFNGDIALVKKRSDGAKLIFIGDFTGHGLAASIGALPVTQVFFDAVEKMLPIENILSEINRVLYGVLPVHMFCAAYLLVISPNGEVHYWGGGMPDGFVTNGKNVRRFSSNHLPLGVLSATKFENDISTFNVGEKDILLIATDGANELKNKEGVMLGDAHLERFFIESVSESESMSKVHESLIRKIVTYQDDQVQQDDITLMLYQR</sequence>
<evidence type="ECO:0000256" key="2">
    <source>
        <dbReference type="PROSITE-ProRule" id="PRU00169"/>
    </source>
</evidence>
<reference evidence="4" key="1">
    <citation type="submission" date="2022-12" db="EMBL/GenBank/DDBJ databases">
        <title>Marinomonas 15G1-11 sp. nov, isolated from marine algae.</title>
        <authorList>
            <person name="Butt M."/>
            <person name="Choi D.G."/>
            <person name="Kim J.M."/>
            <person name="Lee J.K."/>
            <person name="Baek J.H."/>
            <person name="Jeon C.O."/>
        </authorList>
    </citation>
    <scope>NUCLEOTIDE SEQUENCE</scope>
    <source>
        <strain evidence="4">15G1-11</strain>
    </source>
</reference>
<accession>A0ABT4JV19</accession>
<keyword evidence="5" id="KW-1185">Reference proteome</keyword>
<organism evidence="4 5">
    <name type="scientific">Marinomonas phaeophyticola</name>
    <dbReference type="NCBI Taxonomy" id="3004091"/>
    <lineage>
        <taxon>Bacteria</taxon>
        <taxon>Pseudomonadati</taxon>
        <taxon>Pseudomonadota</taxon>
        <taxon>Gammaproteobacteria</taxon>
        <taxon>Oceanospirillales</taxon>
        <taxon>Oceanospirillaceae</taxon>
        <taxon>Marinomonas</taxon>
    </lineage>
</organism>
<dbReference type="InterPro" id="IPR036457">
    <property type="entry name" value="PPM-type-like_dom_sf"/>
</dbReference>
<feature type="domain" description="Response regulatory" evidence="3">
    <location>
        <begin position="2"/>
        <end position="118"/>
    </location>
</feature>